<keyword evidence="1" id="KW-1133">Transmembrane helix</keyword>
<sequence length="121" mass="12842">MVFALGFVLGTVRVLWGAEALGETVFVLIEVPIMLAASALAARWLMPHFGIETRGEALAMGALAFALLMLAELALATGLSAMTVREWLAEAWDMPGVVGTLGQIVFGLMPLLLVGTRQSSR</sequence>
<dbReference type="AlphaFoldDB" id="A0A9Q3XEI2"/>
<proteinExistence type="predicted"/>
<keyword evidence="1" id="KW-0812">Transmembrane</keyword>
<dbReference type="Proteomes" id="UP000824927">
    <property type="component" value="Unassembled WGS sequence"/>
</dbReference>
<gene>
    <name evidence="2" type="ORF">KUV31_11200</name>
</gene>
<feature type="transmembrane region" description="Helical" evidence="1">
    <location>
        <begin position="94"/>
        <end position="114"/>
    </location>
</feature>
<reference evidence="2" key="1">
    <citation type="submission" date="2021-06" db="EMBL/GenBank/DDBJ databases">
        <title>50 bacteria genomes isolated from Dapeng, Shenzhen, China.</title>
        <authorList>
            <person name="Zheng W."/>
            <person name="Yu S."/>
            <person name="Huang Y."/>
        </authorList>
    </citation>
    <scope>NUCLEOTIDE SEQUENCE</scope>
    <source>
        <strain evidence="2">DP4N28-2</strain>
    </source>
</reference>
<dbReference type="RefSeq" id="WP_222405575.1">
    <property type="nucleotide sequence ID" value="NZ_JAHVKP010000001.1"/>
</dbReference>
<evidence type="ECO:0000256" key="1">
    <source>
        <dbReference type="SAM" id="Phobius"/>
    </source>
</evidence>
<accession>A0A9Q3XEI2</accession>
<protein>
    <submittedName>
        <fullName evidence="2">Uncharacterized protein</fullName>
    </submittedName>
</protein>
<feature type="transmembrane region" description="Helical" evidence="1">
    <location>
        <begin position="27"/>
        <end position="46"/>
    </location>
</feature>
<name>A0A9Q3XEI2_9SPHN</name>
<dbReference type="EMBL" id="JAHVKP010000001">
    <property type="protein sequence ID" value="MBY6218905.1"/>
    <property type="molecule type" value="Genomic_DNA"/>
</dbReference>
<evidence type="ECO:0000313" key="3">
    <source>
        <dbReference type="Proteomes" id="UP000824927"/>
    </source>
</evidence>
<organism evidence="2 3">
    <name type="scientific">Qipengyuania aquimaris</name>
    <dbReference type="NCBI Taxonomy" id="255984"/>
    <lineage>
        <taxon>Bacteria</taxon>
        <taxon>Pseudomonadati</taxon>
        <taxon>Pseudomonadota</taxon>
        <taxon>Alphaproteobacteria</taxon>
        <taxon>Sphingomonadales</taxon>
        <taxon>Erythrobacteraceae</taxon>
        <taxon>Qipengyuania</taxon>
    </lineage>
</organism>
<comment type="caution">
    <text evidence="2">The sequence shown here is derived from an EMBL/GenBank/DDBJ whole genome shotgun (WGS) entry which is preliminary data.</text>
</comment>
<feature type="transmembrane region" description="Helical" evidence="1">
    <location>
        <begin position="58"/>
        <end position="82"/>
    </location>
</feature>
<evidence type="ECO:0000313" key="2">
    <source>
        <dbReference type="EMBL" id="MBY6218905.1"/>
    </source>
</evidence>
<keyword evidence="1" id="KW-0472">Membrane</keyword>